<dbReference type="PRINTS" id="PR00313">
    <property type="entry name" value="CABNDNGRPT"/>
</dbReference>
<dbReference type="InterPro" id="IPR001343">
    <property type="entry name" value="Hemolysn_Ca-bd"/>
</dbReference>
<dbReference type="Pfam" id="PF00353">
    <property type="entry name" value="HemolysinCabind"/>
    <property type="match status" value="3"/>
</dbReference>
<dbReference type="SUPFAM" id="SSF56988">
    <property type="entry name" value="Anthrax protective antigen"/>
    <property type="match status" value="1"/>
</dbReference>
<dbReference type="Pfam" id="PF07691">
    <property type="entry name" value="PA14"/>
    <property type="match status" value="1"/>
</dbReference>
<feature type="domain" description="PA14" evidence="4">
    <location>
        <begin position="49"/>
        <end position="213"/>
    </location>
</feature>
<dbReference type="SUPFAM" id="SSF51294">
    <property type="entry name" value="Hedgehog/intein (Hint) domain"/>
    <property type="match status" value="1"/>
</dbReference>
<dbReference type="Pfam" id="PF13403">
    <property type="entry name" value="Hint_2"/>
    <property type="match status" value="1"/>
</dbReference>
<sequence length="625" mass="65005">MATNDNTNPGTQASQTLNATSGADTLTGGLGNDTIDGLDGNDFLRGDGGVRGSWHFETYNRDFSSANGQAFTIESGTRTGSGYVSDFNEGGLTNTLRGTSGNPEDFGVIYTSTLNTVQGGTYRLNLTSDDGSTIQIFDSNGNALNFANQSGGTLNYLNNDFHQASTTRFGDVVLSANQTYTIQIRYWENGGQDNLSATIRGPDTANVAQDLLTSPMIGMPPGPSYSVTGVPAGVEGNDSLTGGAGDDTLLGDGGNDTLTGGAGNDSLLAGTGNDELRGGAGDDTLRGEAGNDTILGGGGRDILSGGDGDDRLTGGADRDTIAGDAGNDTLDGGNGDDVLTGGAGNDRFVYAPGSGNDTITDFGTGNAGSITDGDGSNNDSLDLSAFYSGLTELRNDFSDDGILNQSVGDYSDNTAMNGSITLTGVTRNDLTNDTTGVVCFARGTQIHTLRGRIAVEAVRAGDLIQTRDDGVQPVRWVGSRRVAAAGRFAPIRIRAGAMGNDRDLLVSPQHRLLMRGWRTELFTGEPEALAAAKLLVGTPGISEAPGGSVEYFHILFDRHQLILAENCWSESFQPGEMALSALEEAVRAELFALFPALRSLGPSSYGRDVRRSLRAHEAALCRMAA</sequence>
<organism evidence="5 6">
    <name type="scientific">Roseovarius aquimarinus</name>
    <dbReference type="NCBI Taxonomy" id="1229156"/>
    <lineage>
        <taxon>Bacteria</taxon>
        <taxon>Pseudomonadati</taxon>
        <taxon>Pseudomonadota</taxon>
        <taxon>Alphaproteobacteria</taxon>
        <taxon>Rhodobacterales</taxon>
        <taxon>Roseobacteraceae</taxon>
        <taxon>Roseovarius</taxon>
    </lineage>
</organism>
<evidence type="ECO:0000256" key="2">
    <source>
        <dbReference type="ARBA" id="ARBA00022525"/>
    </source>
</evidence>
<reference evidence="5 6" key="1">
    <citation type="submission" date="2024-10" db="EMBL/GenBank/DDBJ databases">
        <authorList>
            <person name="Yang X.-N."/>
        </authorList>
    </citation>
    <scope>NUCLEOTIDE SEQUENCE [LARGE SCALE GENOMIC DNA]</scope>
    <source>
        <strain evidence="5 6">CAU 1059</strain>
    </source>
</reference>
<feature type="compositionally biased region" description="Basic and acidic residues" evidence="3">
    <location>
        <begin position="308"/>
        <end position="321"/>
    </location>
</feature>
<feature type="compositionally biased region" description="Low complexity" evidence="3">
    <location>
        <begin position="323"/>
        <end position="336"/>
    </location>
</feature>
<dbReference type="InterPro" id="IPR050557">
    <property type="entry name" value="RTX_toxin/Mannuronan_C5-epim"/>
</dbReference>
<dbReference type="SUPFAM" id="SSF51120">
    <property type="entry name" value="beta-Roll"/>
    <property type="match status" value="2"/>
</dbReference>
<dbReference type="InterPro" id="IPR011049">
    <property type="entry name" value="Serralysin-like_metalloprot_C"/>
</dbReference>
<evidence type="ECO:0000313" key="5">
    <source>
        <dbReference type="EMBL" id="MFH0254788.1"/>
    </source>
</evidence>
<feature type="compositionally biased region" description="Polar residues" evidence="3">
    <location>
        <begin position="1"/>
        <end position="24"/>
    </location>
</feature>
<feature type="compositionally biased region" description="Low complexity" evidence="3">
    <location>
        <begin position="246"/>
        <end position="259"/>
    </location>
</feature>
<dbReference type="PANTHER" id="PTHR38340:SF1">
    <property type="entry name" value="S-LAYER PROTEIN"/>
    <property type="match status" value="1"/>
</dbReference>
<evidence type="ECO:0000259" key="4">
    <source>
        <dbReference type="PROSITE" id="PS51820"/>
    </source>
</evidence>
<dbReference type="InterPro" id="IPR037524">
    <property type="entry name" value="PA14/GLEYA"/>
</dbReference>
<evidence type="ECO:0000256" key="1">
    <source>
        <dbReference type="ARBA" id="ARBA00004613"/>
    </source>
</evidence>
<protein>
    <submittedName>
        <fullName evidence="5">Hint domain-containing protein</fullName>
    </submittedName>
</protein>
<evidence type="ECO:0000256" key="3">
    <source>
        <dbReference type="SAM" id="MobiDB-lite"/>
    </source>
</evidence>
<dbReference type="InterPro" id="IPR028992">
    <property type="entry name" value="Hedgehog/Intein_dom"/>
</dbReference>
<dbReference type="EMBL" id="JBIHMM010000003">
    <property type="protein sequence ID" value="MFH0254788.1"/>
    <property type="molecule type" value="Genomic_DNA"/>
</dbReference>
<feature type="region of interest" description="Disordered" evidence="3">
    <location>
        <begin position="1"/>
        <end position="25"/>
    </location>
</feature>
<dbReference type="RefSeq" id="WP_377172279.1">
    <property type="nucleotide sequence ID" value="NZ_JBHTJC010000003.1"/>
</dbReference>
<gene>
    <name evidence="5" type="ORF">ACGRVM_12855</name>
</gene>
<comment type="caution">
    <text evidence="5">The sequence shown here is derived from an EMBL/GenBank/DDBJ whole genome shotgun (WGS) entry which is preliminary data.</text>
</comment>
<dbReference type="PROSITE" id="PS00330">
    <property type="entry name" value="HEMOLYSIN_CALCIUM"/>
    <property type="match status" value="2"/>
</dbReference>
<dbReference type="Proteomes" id="UP001607157">
    <property type="component" value="Unassembled WGS sequence"/>
</dbReference>
<dbReference type="InterPro" id="IPR018511">
    <property type="entry name" value="Hemolysin-typ_Ca-bd_CS"/>
</dbReference>
<keyword evidence="2" id="KW-0964">Secreted</keyword>
<proteinExistence type="predicted"/>
<dbReference type="PROSITE" id="PS51820">
    <property type="entry name" value="PA14"/>
    <property type="match status" value="1"/>
</dbReference>
<keyword evidence="6" id="KW-1185">Reference proteome</keyword>
<dbReference type="Gene3D" id="2.170.16.10">
    <property type="entry name" value="Hedgehog/Intein (Hint) domain"/>
    <property type="match status" value="1"/>
</dbReference>
<dbReference type="Gene3D" id="2.150.10.10">
    <property type="entry name" value="Serralysin-like metalloprotease, C-terminal"/>
    <property type="match status" value="2"/>
</dbReference>
<name>A0ABW7I9L9_9RHOB</name>
<comment type="subcellular location">
    <subcellularLocation>
        <location evidence="1">Secreted</location>
    </subcellularLocation>
</comment>
<evidence type="ECO:0000313" key="6">
    <source>
        <dbReference type="Proteomes" id="UP001607157"/>
    </source>
</evidence>
<dbReference type="InterPro" id="IPR011658">
    <property type="entry name" value="PA14_dom"/>
</dbReference>
<feature type="region of interest" description="Disordered" evidence="3">
    <location>
        <begin position="229"/>
        <end position="336"/>
    </location>
</feature>
<accession>A0ABW7I9L9</accession>
<dbReference type="InterPro" id="IPR036844">
    <property type="entry name" value="Hint_dom_sf"/>
</dbReference>
<dbReference type="PANTHER" id="PTHR38340">
    <property type="entry name" value="S-LAYER PROTEIN"/>
    <property type="match status" value="1"/>
</dbReference>